<evidence type="ECO:0000256" key="8">
    <source>
        <dbReference type="RuleBase" id="RU364140"/>
    </source>
</evidence>
<dbReference type="OrthoDB" id="5319830at2759"/>
<dbReference type="Pfam" id="PF10156">
    <property type="entry name" value="Med17"/>
    <property type="match status" value="1"/>
</dbReference>
<dbReference type="GO" id="GO:0003712">
    <property type="term" value="F:transcription coregulator activity"/>
    <property type="evidence" value="ECO:0007669"/>
    <property type="project" value="InterPro"/>
</dbReference>
<dbReference type="STRING" id="1380566.A0A179FP67"/>
<reference evidence="10 11" key="1">
    <citation type="journal article" date="2016" name="PLoS Pathog.">
        <title>Biosynthesis of antibiotic leucinostatins in bio-control fungus Purpureocillium lilacinum and their inhibition on phytophthora revealed by genome mining.</title>
        <authorList>
            <person name="Wang G."/>
            <person name="Liu Z."/>
            <person name="Lin R."/>
            <person name="Li E."/>
            <person name="Mao Z."/>
            <person name="Ling J."/>
            <person name="Yang Y."/>
            <person name="Yin W.B."/>
            <person name="Xie B."/>
        </authorList>
    </citation>
    <scope>NUCLEOTIDE SEQUENCE [LARGE SCALE GENOMIC DNA]</scope>
    <source>
        <strain evidence="10">170</strain>
    </source>
</reference>
<evidence type="ECO:0000313" key="10">
    <source>
        <dbReference type="EMBL" id="OAQ67157.1"/>
    </source>
</evidence>
<feature type="compositionally biased region" description="Polar residues" evidence="9">
    <location>
        <begin position="587"/>
        <end position="608"/>
    </location>
</feature>
<dbReference type="AlphaFoldDB" id="A0A179FP67"/>
<evidence type="ECO:0000256" key="2">
    <source>
        <dbReference type="ARBA" id="ARBA00005635"/>
    </source>
</evidence>
<organism evidence="10 11">
    <name type="scientific">Pochonia chlamydosporia 170</name>
    <dbReference type="NCBI Taxonomy" id="1380566"/>
    <lineage>
        <taxon>Eukaryota</taxon>
        <taxon>Fungi</taxon>
        <taxon>Dikarya</taxon>
        <taxon>Ascomycota</taxon>
        <taxon>Pezizomycotina</taxon>
        <taxon>Sordariomycetes</taxon>
        <taxon>Hypocreomycetidae</taxon>
        <taxon>Hypocreales</taxon>
        <taxon>Clavicipitaceae</taxon>
        <taxon>Pochonia</taxon>
    </lineage>
</organism>
<comment type="similarity">
    <text evidence="2 8">Belongs to the Mediator complex subunit 17 family.</text>
</comment>
<comment type="subcellular location">
    <subcellularLocation>
        <location evidence="1 8">Nucleus</location>
    </subcellularLocation>
</comment>
<dbReference type="RefSeq" id="XP_018144244.1">
    <property type="nucleotide sequence ID" value="XM_018287281.1"/>
</dbReference>
<dbReference type="Proteomes" id="UP000078397">
    <property type="component" value="Unassembled WGS sequence"/>
</dbReference>
<feature type="compositionally biased region" description="Acidic residues" evidence="9">
    <location>
        <begin position="61"/>
        <end position="77"/>
    </location>
</feature>
<comment type="subunit">
    <text evidence="8">Component of the Mediator complex.</text>
</comment>
<keyword evidence="8" id="KW-0010">Activator</keyword>
<feature type="compositionally biased region" description="Basic and acidic residues" evidence="9">
    <location>
        <begin position="609"/>
        <end position="626"/>
    </location>
</feature>
<feature type="region of interest" description="Disordered" evidence="9">
    <location>
        <begin position="51"/>
        <end position="77"/>
    </location>
</feature>
<evidence type="ECO:0000256" key="9">
    <source>
        <dbReference type="SAM" id="MobiDB-lite"/>
    </source>
</evidence>
<dbReference type="GO" id="GO:0070847">
    <property type="term" value="C:core mediator complex"/>
    <property type="evidence" value="ECO:0007669"/>
    <property type="project" value="TreeGrafter"/>
</dbReference>
<keyword evidence="11" id="KW-1185">Reference proteome</keyword>
<keyword evidence="6 8" id="KW-0539">Nucleus</keyword>
<feature type="region of interest" description="Disordered" evidence="9">
    <location>
        <begin position="587"/>
        <end position="626"/>
    </location>
</feature>
<evidence type="ECO:0000256" key="6">
    <source>
        <dbReference type="ARBA" id="ARBA00023242"/>
    </source>
</evidence>
<name>A0A179FP67_METCM</name>
<dbReference type="KEGG" id="pchm:VFPPC_08601"/>
<dbReference type="Gene3D" id="6.10.250.2620">
    <property type="match status" value="1"/>
</dbReference>
<keyword evidence="4 8" id="KW-0805">Transcription regulation</keyword>
<gene>
    <name evidence="8" type="primary">MED17</name>
    <name evidence="10" type="ORF">VFPPC_08601</name>
</gene>
<dbReference type="GO" id="GO:0006357">
    <property type="term" value="P:regulation of transcription by RNA polymerase II"/>
    <property type="evidence" value="ECO:0007669"/>
    <property type="project" value="InterPro"/>
</dbReference>
<evidence type="ECO:0000256" key="3">
    <source>
        <dbReference type="ARBA" id="ARBA00019610"/>
    </source>
</evidence>
<sequence>MTSSDGPPLSLRPFPVADKAPKNLAEFIARVNTQPGGFRDVSESKLQDEIKSRENLNGGDSDQDDVDMSDGGGVDDEPVKDVAAARMEVLKNIEIASNTAMLTLDSLSLLLSKQSPTQAGLTLSQQLREMVGIGTLGADKLDEPIIRANKERDDEEVATGWTLMQINQARDAAEEAGRLLQREVEAESKYWEDVVAVKTSGWSICRVPQERHTLGVKFGFSEAAPEFKNNGLAPMRRGDGGSVELDLGRLGGISEGLLVTYERDGKVVGRSVPRRRSNDDSSLESRVLEARNTIFSQELWHELTREARTLAAYGVRPEGSTLTCSVDGSSKIILELLPLDSCPAADDSLPDNTIAETIFISLHILLSYAHRYNELMRIRPIPPHISRSRGQQLYALLRPVIARMASIRSVHSCTTYIGSIVTALQKAGLPSSFTLKTTQSSVTDATSQGPNQQTGAQSLVRNILQPIEYNIIFTILPDTPVTIRGRTFLFPVTTTFYHVALPPSSALQDLCAPYSDGYSDTKGLFSYLRTATERAITLHALNTLSSSPNPTISKWIQSGISIQDPEDDSRALQFTIEDDPVALVVTSAPTPNHTGDANSWKYSTQPDSESTKLEELVAREANRPRS</sequence>
<evidence type="ECO:0000256" key="1">
    <source>
        <dbReference type="ARBA" id="ARBA00004123"/>
    </source>
</evidence>
<protein>
    <recommendedName>
        <fullName evidence="3 8">Mediator of RNA polymerase II transcription subunit 17</fullName>
    </recommendedName>
    <alternativeName>
        <fullName evidence="7 8">Mediator complex subunit 17</fullName>
    </alternativeName>
</protein>
<dbReference type="GeneID" id="28851275"/>
<accession>A0A179FP67</accession>
<evidence type="ECO:0000256" key="4">
    <source>
        <dbReference type="ARBA" id="ARBA00023015"/>
    </source>
</evidence>
<keyword evidence="5 8" id="KW-0804">Transcription</keyword>
<dbReference type="PANTHER" id="PTHR13114">
    <property type="entry name" value="MEDIATOR OF RNA POLYMERASE II TRANSCRIPTION SUBUNIT 17"/>
    <property type="match status" value="1"/>
</dbReference>
<evidence type="ECO:0000256" key="7">
    <source>
        <dbReference type="ARBA" id="ARBA00032014"/>
    </source>
</evidence>
<proteinExistence type="inferred from homology"/>
<evidence type="ECO:0000256" key="5">
    <source>
        <dbReference type="ARBA" id="ARBA00023163"/>
    </source>
</evidence>
<evidence type="ECO:0000313" key="11">
    <source>
        <dbReference type="Proteomes" id="UP000078397"/>
    </source>
</evidence>
<dbReference type="PANTHER" id="PTHR13114:SF7">
    <property type="entry name" value="MEDIATOR OF RNA POLYMERASE II TRANSCRIPTION SUBUNIT 17"/>
    <property type="match status" value="1"/>
</dbReference>
<comment type="function">
    <text evidence="8">Component of the Mediator complex, a coactivator involved in the regulated transcription of nearly all RNA polymerase II-dependent genes. Mediator functions as a bridge to convey information from gene-specific regulatory proteins to the basal RNA polymerase II transcription machinery. Mediator is recruited to promoters by direct interactions with regulatory proteins and serves as a scaffold for the assembly of a functional preinitiation complex with RNA polymerase II and the general transcription factors.</text>
</comment>
<comment type="caution">
    <text evidence="10">The sequence shown here is derived from an EMBL/GenBank/DDBJ whole genome shotgun (WGS) entry which is preliminary data.</text>
</comment>
<dbReference type="InterPro" id="IPR019313">
    <property type="entry name" value="Mediator_Med17"/>
</dbReference>
<dbReference type="GO" id="GO:0016592">
    <property type="term" value="C:mediator complex"/>
    <property type="evidence" value="ECO:0007669"/>
    <property type="project" value="InterPro"/>
</dbReference>
<dbReference type="EMBL" id="LSBJ02000004">
    <property type="protein sequence ID" value="OAQ67157.1"/>
    <property type="molecule type" value="Genomic_DNA"/>
</dbReference>